<keyword evidence="5" id="KW-0521">NADP</keyword>
<comment type="similarity">
    <text evidence="2">Belongs to the AlaDH/PNT family.</text>
</comment>
<dbReference type="Proteomes" id="UP000184268">
    <property type="component" value="Unassembled WGS sequence"/>
</dbReference>
<keyword evidence="4" id="KW-0547">Nucleotide-binding</keyword>
<dbReference type="FunFam" id="3.40.50.720:FF:000188">
    <property type="entry name" value="NAD(P) transhydrogenase alpha subunit 1"/>
    <property type="match status" value="1"/>
</dbReference>
<dbReference type="OrthoDB" id="9804592at2"/>
<dbReference type="InterPro" id="IPR036291">
    <property type="entry name" value="NAD(P)-bd_dom_sf"/>
</dbReference>
<evidence type="ECO:0000256" key="7">
    <source>
        <dbReference type="ARBA" id="ARBA00023027"/>
    </source>
</evidence>
<evidence type="ECO:0000256" key="9">
    <source>
        <dbReference type="ARBA" id="ARBA00071353"/>
    </source>
</evidence>
<name>A0A1M5WZY6_9GAMM</name>
<keyword evidence="16" id="KW-1185">Reference proteome</keyword>
<evidence type="ECO:0000256" key="3">
    <source>
        <dbReference type="ARBA" id="ARBA00012943"/>
    </source>
</evidence>
<dbReference type="RefSeq" id="WP_067661208.1">
    <property type="nucleotide sequence ID" value="NZ_FQXG01000005.1"/>
</dbReference>
<dbReference type="SUPFAM" id="SSF51735">
    <property type="entry name" value="NAD(P)-binding Rossmann-fold domains"/>
    <property type="match status" value="1"/>
</dbReference>
<organism evidence="15 16">
    <name type="scientific">Ferrimonas marina</name>
    <dbReference type="NCBI Taxonomy" id="299255"/>
    <lineage>
        <taxon>Bacteria</taxon>
        <taxon>Pseudomonadati</taxon>
        <taxon>Pseudomonadota</taxon>
        <taxon>Gammaproteobacteria</taxon>
        <taxon>Alteromonadales</taxon>
        <taxon>Ferrimonadaceae</taxon>
        <taxon>Ferrimonas</taxon>
    </lineage>
</organism>
<evidence type="ECO:0000256" key="2">
    <source>
        <dbReference type="ARBA" id="ARBA00005689"/>
    </source>
</evidence>
<evidence type="ECO:0000256" key="4">
    <source>
        <dbReference type="ARBA" id="ARBA00022741"/>
    </source>
</evidence>
<protein>
    <recommendedName>
        <fullName evidence="9">NAD(P) transhydrogenase subunit alpha part 1</fullName>
        <ecNumber evidence="3">7.1.1.1</ecNumber>
    </recommendedName>
    <alternativeName>
        <fullName evidence="11">Nicotinamide nucleotide transhydrogenase subunit alpha 1</fullName>
    </alternativeName>
    <alternativeName>
        <fullName evidence="10">Pyridine nucleotide transhydrogenase subunit alpha 1</fullName>
    </alternativeName>
</protein>
<gene>
    <name evidence="15" type="ORF">SAMN02745129_3124</name>
</gene>
<dbReference type="Pfam" id="PF05222">
    <property type="entry name" value="AlaDh_PNT_N"/>
    <property type="match status" value="1"/>
</dbReference>
<dbReference type="SUPFAM" id="SSF52283">
    <property type="entry name" value="Formate/glycerate dehydrogenase catalytic domain-like"/>
    <property type="match status" value="1"/>
</dbReference>
<evidence type="ECO:0000256" key="10">
    <source>
        <dbReference type="ARBA" id="ARBA00076996"/>
    </source>
</evidence>
<dbReference type="Gene3D" id="3.40.50.720">
    <property type="entry name" value="NAD(P)-binding Rossmann-like Domain"/>
    <property type="match status" value="2"/>
</dbReference>
<evidence type="ECO:0000256" key="11">
    <source>
        <dbReference type="ARBA" id="ARBA00084087"/>
    </source>
</evidence>
<dbReference type="PANTHER" id="PTHR10160:SF19">
    <property type="entry name" value="PROTON-TRANSLOCATING NAD(P)(+) TRANSHYDROGENASE"/>
    <property type="match status" value="1"/>
</dbReference>
<dbReference type="PANTHER" id="PTHR10160">
    <property type="entry name" value="NAD(P) TRANSHYDROGENASE"/>
    <property type="match status" value="1"/>
</dbReference>
<keyword evidence="7" id="KW-0520">NAD</keyword>
<dbReference type="InterPro" id="IPR007886">
    <property type="entry name" value="AlaDH/PNT_N"/>
</dbReference>
<dbReference type="STRING" id="299255.SAMN02745129_3124"/>
<dbReference type="AlphaFoldDB" id="A0A1M5WZY6"/>
<dbReference type="GO" id="GO:0008750">
    <property type="term" value="F:proton-translocating NAD(P)+ transhydrogenase activity"/>
    <property type="evidence" value="ECO:0007669"/>
    <property type="project" value="UniProtKB-EC"/>
</dbReference>
<dbReference type="CDD" id="cd05304">
    <property type="entry name" value="Rubrum_tdh"/>
    <property type="match status" value="1"/>
</dbReference>
<reference evidence="15 16" key="1">
    <citation type="submission" date="2016-11" db="EMBL/GenBank/DDBJ databases">
        <authorList>
            <person name="Jaros S."/>
            <person name="Januszkiewicz K."/>
            <person name="Wedrychowicz H."/>
        </authorList>
    </citation>
    <scope>NUCLEOTIDE SEQUENCE [LARGE SCALE GENOMIC DNA]</scope>
    <source>
        <strain evidence="15 16">DSM 16917</strain>
    </source>
</reference>
<dbReference type="GO" id="GO:0006740">
    <property type="term" value="P:NADPH regeneration"/>
    <property type="evidence" value="ECO:0007669"/>
    <property type="project" value="TreeGrafter"/>
</dbReference>
<dbReference type="EMBL" id="FQXG01000005">
    <property type="protein sequence ID" value="SHH93235.1"/>
    <property type="molecule type" value="Genomic_DNA"/>
</dbReference>
<evidence type="ECO:0000259" key="14">
    <source>
        <dbReference type="SMART" id="SM01003"/>
    </source>
</evidence>
<dbReference type="SMART" id="SM01002">
    <property type="entry name" value="AlaDh_PNT_C"/>
    <property type="match status" value="1"/>
</dbReference>
<keyword evidence="6" id="KW-1278">Translocase</keyword>
<proteinExistence type="inferred from homology"/>
<comment type="catalytic activity">
    <reaction evidence="8">
        <text>NAD(+) + NADPH + H(+)(in) = NADH + NADP(+) + H(+)(out)</text>
        <dbReference type="Rhea" id="RHEA:47992"/>
        <dbReference type="ChEBI" id="CHEBI:15378"/>
        <dbReference type="ChEBI" id="CHEBI:57540"/>
        <dbReference type="ChEBI" id="CHEBI:57783"/>
        <dbReference type="ChEBI" id="CHEBI:57945"/>
        <dbReference type="ChEBI" id="CHEBI:58349"/>
        <dbReference type="EC" id="7.1.1.1"/>
    </reaction>
</comment>
<evidence type="ECO:0000313" key="15">
    <source>
        <dbReference type="EMBL" id="SHH93235.1"/>
    </source>
</evidence>
<dbReference type="SMART" id="SM01003">
    <property type="entry name" value="AlaDh_PNT_N"/>
    <property type="match status" value="1"/>
</dbReference>
<feature type="domain" description="Alanine dehydrogenase/pyridine nucleotide transhydrogenase N-terminal" evidence="14">
    <location>
        <begin position="4"/>
        <end position="141"/>
    </location>
</feature>
<evidence type="ECO:0000256" key="1">
    <source>
        <dbReference type="ARBA" id="ARBA00003943"/>
    </source>
</evidence>
<dbReference type="NCBIfam" id="NF006942">
    <property type="entry name" value="PRK09424.1"/>
    <property type="match status" value="1"/>
</dbReference>
<dbReference type="EC" id="7.1.1.1" evidence="3"/>
<dbReference type="GO" id="GO:0005886">
    <property type="term" value="C:plasma membrane"/>
    <property type="evidence" value="ECO:0007669"/>
    <property type="project" value="TreeGrafter"/>
</dbReference>
<dbReference type="InterPro" id="IPR007698">
    <property type="entry name" value="AlaDH/PNT_NAD(H)-bd"/>
</dbReference>
<evidence type="ECO:0000313" key="16">
    <source>
        <dbReference type="Proteomes" id="UP000184268"/>
    </source>
</evidence>
<evidence type="ECO:0000256" key="6">
    <source>
        <dbReference type="ARBA" id="ARBA00022967"/>
    </source>
</evidence>
<evidence type="ECO:0000256" key="5">
    <source>
        <dbReference type="ARBA" id="ARBA00022857"/>
    </source>
</evidence>
<comment type="function">
    <text evidence="1">The transhydrogenation between NADH and NADP is coupled to respiration and ATP hydrolysis and functions as a proton pump across the membrane.</text>
</comment>
<dbReference type="GO" id="GO:0050661">
    <property type="term" value="F:NADP binding"/>
    <property type="evidence" value="ECO:0007669"/>
    <property type="project" value="TreeGrafter"/>
</dbReference>
<accession>A0A1M5WZY6</accession>
<feature type="region of interest" description="Disordered" evidence="12">
    <location>
        <begin position="380"/>
        <end position="403"/>
    </location>
</feature>
<evidence type="ECO:0000256" key="12">
    <source>
        <dbReference type="SAM" id="MobiDB-lite"/>
    </source>
</evidence>
<feature type="domain" description="Alanine dehydrogenase/pyridine nucleotide transhydrogenase NAD(H)-binding" evidence="13">
    <location>
        <begin position="150"/>
        <end position="315"/>
    </location>
</feature>
<sequence>MKIAVIKETFPGETRVALIPANVSKLTKAGLSIAVEAGAGENAGFDDPLYTEAGAVIGSRAEVLKDADVVLTHHGRGDELDLLLPQLTEGQTLVAMMDPLAGPQVAEKLAQAKINGIALELVPRITRAQSMDVLSSNATIAGYKAALLGATHSHQMFPMMMTAAGTLKPARVFIMGVGVAGLQACATAKRLGGVVEAYDIRPAAREQILSVGARPVELNIEAENTETKGGYAKEQSDDFIARQQAAMADVLAQQDVVITTAAIPGRKAPVLITEAQLMKMKPGAVIIDLAAETGGNCELTVAGEAVVHHGVTIVGPQNFAASVPNHASQMFGTNLTNLLMLMNQEGQLSWDFEDEIIRDTTVSHNGEVVSVRLRELLGMDPLTPPAPAEEQPTAESTDNKEAS</sequence>
<evidence type="ECO:0000256" key="8">
    <source>
        <dbReference type="ARBA" id="ARBA00048202"/>
    </source>
</evidence>
<dbReference type="Pfam" id="PF01262">
    <property type="entry name" value="AlaDh_PNT_C"/>
    <property type="match status" value="1"/>
</dbReference>
<evidence type="ECO:0000259" key="13">
    <source>
        <dbReference type="SMART" id="SM01002"/>
    </source>
</evidence>